<accession>A0ABN8EXZ4</accession>
<protein>
    <submittedName>
        <fullName evidence="4">ATP-dependent zinc metalloprotease FtsH</fullName>
        <ecNumber evidence="4">3.4.24.-</ecNumber>
    </submittedName>
</protein>
<keyword evidence="4" id="KW-0482">Metalloprotease</keyword>
<dbReference type="PANTHER" id="PTHR23077">
    <property type="entry name" value="AAA-FAMILY ATPASE"/>
    <property type="match status" value="1"/>
</dbReference>
<evidence type="ECO:0000256" key="2">
    <source>
        <dbReference type="ARBA" id="ARBA00022840"/>
    </source>
</evidence>
<evidence type="ECO:0000313" key="5">
    <source>
        <dbReference type="Proteomes" id="UP000837932"/>
    </source>
</evidence>
<keyword evidence="4" id="KW-0645">Protease</keyword>
<evidence type="ECO:0000313" key="4">
    <source>
        <dbReference type="EMBL" id="CAH0998007.1"/>
    </source>
</evidence>
<sequence length="536" mass="61871">MTTDKDFEIKFGKSSSSNYQTAVNIAKKFSDFNLIGDNSTVNVIRTDSEEIFSDYKTFENLYTIIYGWKTTVMTYKGKEIQPNTFFPQLKQIIKCSKGCENLVFKETYCNISNTVEGWGCKYLMDIKRHLDNNGFYYSRTQYWYQFGSFESEKVWKVNKELIKEHLKKEVENKKIEHCPIFSMERVLKAVDELPETINLEEGENWEIEYKEDFFGTTIQRKPVSIKHISKDGESRRYSETVFSFSNLLKGDDEEDDKKEDLNERKRFIPDVTFDGIGGIESIIDQIREVIELPLKRPEIYQHLGIKPHKGILLFGEPGNGKTLVAKAIANEVKAHFIPISGPELISRWHGQSEENLRNIFKEARENQPSIIFFDEIDSVAQKRSDEDNARLDTKFVNQLLTLMDGMEAYNNVTILASTNRPELLDDALLRPGRFDYKIEIQKPDEIGCYKILKVASRKMPLDNSLDINKIVPKIVGCSGAEIVFIVKEAAINALKRTVNVKDIIIENYRTDIDLDKIKVTQDDFVLAIEKLKANTI</sequence>
<dbReference type="Proteomes" id="UP000837932">
    <property type="component" value="Unassembled WGS sequence"/>
</dbReference>
<dbReference type="Gene3D" id="1.10.8.60">
    <property type="match status" value="1"/>
</dbReference>
<dbReference type="RefSeq" id="WP_238808816.1">
    <property type="nucleotide sequence ID" value="NZ_CAKLPY010000010.1"/>
</dbReference>
<keyword evidence="1" id="KW-0547">Nucleotide-binding</keyword>
<keyword evidence="4" id="KW-0378">Hydrolase</keyword>
<evidence type="ECO:0000256" key="1">
    <source>
        <dbReference type="ARBA" id="ARBA00022741"/>
    </source>
</evidence>
<dbReference type="EC" id="3.4.24.-" evidence="4"/>
<dbReference type="InterPro" id="IPR003593">
    <property type="entry name" value="AAA+_ATPase"/>
</dbReference>
<dbReference type="Gene3D" id="3.40.50.300">
    <property type="entry name" value="P-loop containing nucleotide triphosphate hydrolases"/>
    <property type="match status" value="1"/>
</dbReference>
<proteinExistence type="predicted"/>
<evidence type="ECO:0000259" key="3">
    <source>
        <dbReference type="SMART" id="SM00382"/>
    </source>
</evidence>
<keyword evidence="5" id="KW-1185">Reference proteome</keyword>
<dbReference type="GO" id="GO:0008237">
    <property type="term" value="F:metallopeptidase activity"/>
    <property type="evidence" value="ECO:0007669"/>
    <property type="project" value="UniProtKB-KW"/>
</dbReference>
<feature type="domain" description="AAA+ ATPase" evidence="3">
    <location>
        <begin position="307"/>
        <end position="444"/>
    </location>
</feature>
<organism evidence="4 5">
    <name type="scientific">Emticicia aquatica</name>
    <dbReference type="NCBI Taxonomy" id="1681835"/>
    <lineage>
        <taxon>Bacteria</taxon>
        <taxon>Pseudomonadati</taxon>
        <taxon>Bacteroidota</taxon>
        <taxon>Cytophagia</taxon>
        <taxon>Cytophagales</taxon>
        <taxon>Leadbetterellaceae</taxon>
        <taxon>Emticicia</taxon>
    </lineage>
</organism>
<name>A0ABN8EXZ4_9BACT</name>
<dbReference type="SUPFAM" id="SSF52540">
    <property type="entry name" value="P-loop containing nucleoside triphosphate hydrolases"/>
    <property type="match status" value="1"/>
</dbReference>
<dbReference type="InterPro" id="IPR027417">
    <property type="entry name" value="P-loop_NTPase"/>
</dbReference>
<reference evidence="4" key="1">
    <citation type="submission" date="2021-12" db="EMBL/GenBank/DDBJ databases">
        <authorList>
            <person name="Rodrigo-Torres L."/>
            <person name="Arahal R. D."/>
            <person name="Lucena T."/>
        </authorList>
    </citation>
    <scope>NUCLEOTIDE SEQUENCE</scope>
    <source>
        <strain evidence="4">CECT 8858</strain>
    </source>
</reference>
<dbReference type="SMART" id="SM00382">
    <property type="entry name" value="AAA"/>
    <property type="match status" value="1"/>
</dbReference>
<dbReference type="EMBL" id="CAKLPY010000010">
    <property type="protein sequence ID" value="CAH0998007.1"/>
    <property type="molecule type" value="Genomic_DNA"/>
</dbReference>
<dbReference type="InterPro" id="IPR003959">
    <property type="entry name" value="ATPase_AAA_core"/>
</dbReference>
<gene>
    <name evidence="4" type="primary">ftsH_3</name>
    <name evidence="4" type="ORF">EMA8858_04142</name>
</gene>
<dbReference type="Pfam" id="PF00004">
    <property type="entry name" value="AAA"/>
    <property type="match status" value="1"/>
</dbReference>
<dbReference type="InterPro" id="IPR050168">
    <property type="entry name" value="AAA_ATPase_domain"/>
</dbReference>
<dbReference type="PANTHER" id="PTHR23077:SF171">
    <property type="entry name" value="NUCLEAR VALOSIN-CONTAINING PROTEIN-LIKE"/>
    <property type="match status" value="1"/>
</dbReference>
<comment type="caution">
    <text evidence="4">The sequence shown here is derived from an EMBL/GenBank/DDBJ whole genome shotgun (WGS) entry which is preliminary data.</text>
</comment>
<keyword evidence="2" id="KW-0067">ATP-binding</keyword>